<dbReference type="InterPro" id="IPR000182">
    <property type="entry name" value="GNAT_dom"/>
</dbReference>
<evidence type="ECO:0000259" key="1">
    <source>
        <dbReference type="PROSITE" id="PS51186"/>
    </source>
</evidence>
<reference evidence="2 3" key="1">
    <citation type="submission" date="2019-12" db="EMBL/GenBank/DDBJ databases">
        <title>Genomic-based taxomic classification of the family Erythrobacteraceae.</title>
        <authorList>
            <person name="Xu L."/>
        </authorList>
    </citation>
    <scope>NUCLEOTIDE SEQUENCE [LARGE SCALE GENOMIC DNA]</scope>
    <source>
        <strain evidence="2 3">JCM 17802</strain>
    </source>
</reference>
<dbReference type="PROSITE" id="PS51186">
    <property type="entry name" value="GNAT"/>
    <property type="match status" value="1"/>
</dbReference>
<comment type="caution">
    <text evidence="2">The sequence shown here is derived from an EMBL/GenBank/DDBJ whole genome shotgun (WGS) entry which is preliminary data.</text>
</comment>
<dbReference type="PANTHER" id="PTHR43451:SF1">
    <property type="entry name" value="ACETYLTRANSFERASE"/>
    <property type="match status" value="1"/>
</dbReference>
<dbReference type="PANTHER" id="PTHR43451">
    <property type="entry name" value="ACETYLTRANSFERASE (GNAT) FAMILY PROTEIN"/>
    <property type="match status" value="1"/>
</dbReference>
<name>A0A6I4SMV2_9SPHN</name>
<dbReference type="Proteomes" id="UP000468943">
    <property type="component" value="Unassembled WGS sequence"/>
</dbReference>
<dbReference type="CDD" id="cd04301">
    <property type="entry name" value="NAT_SF"/>
    <property type="match status" value="1"/>
</dbReference>
<dbReference type="RefSeq" id="WP_160598204.1">
    <property type="nucleotide sequence ID" value="NZ_WTYS01000001.1"/>
</dbReference>
<dbReference type="InterPro" id="IPR016181">
    <property type="entry name" value="Acyl_CoA_acyltransferase"/>
</dbReference>
<dbReference type="EMBL" id="WTYS01000001">
    <property type="protein sequence ID" value="MXO57073.1"/>
    <property type="molecule type" value="Genomic_DNA"/>
</dbReference>
<dbReference type="Gene3D" id="3.40.630.30">
    <property type="match status" value="1"/>
</dbReference>
<accession>A0A6I4SMV2</accession>
<keyword evidence="2" id="KW-0808">Transferase</keyword>
<sequence>MAYSLRPFHPSDADNLIELRRLAIEQIGISAYSKDQVEAWASKVGNAQGLLARFENGDLITVACDTADRAIGYSLLGPGGHLDHLYCHPEHTGQGLADKLLAQSELIARQNGARQLHTEASVLARPAFLRAGYIETERRDFEIEFGGRKVPIHNFAMVKQIG</sequence>
<dbReference type="SUPFAM" id="SSF55729">
    <property type="entry name" value="Acyl-CoA N-acyltransferases (Nat)"/>
    <property type="match status" value="1"/>
</dbReference>
<evidence type="ECO:0000313" key="3">
    <source>
        <dbReference type="Proteomes" id="UP000468943"/>
    </source>
</evidence>
<dbReference type="OrthoDB" id="9789081at2"/>
<dbReference type="Pfam" id="PF13673">
    <property type="entry name" value="Acetyltransf_10"/>
    <property type="match status" value="1"/>
</dbReference>
<feature type="domain" description="N-acetyltransferase" evidence="1">
    <location>
        <begin position="3"/>
        <end position="162"/>
    </location>
</feature>
<dbReference type="InterPro" id="IPR052564">
    <property type="entry name" value="N-acetyltrans/Recomb-assoc"/>
</dbReference>
<protein>
    <submittedName>
        <fullName evidence="2">GNAT family N-acetyltransferase</fullName>
    </submittedName>
</protein>
<organism evidence="2 3">
    <name type="scientific">Pontixanthobacter gangjinensis</name>
    <dbReference type="NCBI Taxonomy" id="1028742"/>
    <lineage>
        <taxon>Bacteria</taxon>
        <taxon>Pseudomonadati</taxon>
        <taxon>Pseudomonadota</taxon>
        <taxon>Alphaproteobacteria</taxon>
        <taxon>Sphingomonadales</taxon>
        <taxon>Erythrobacteraceae</taxon>
        <taxon>Pontixanthobacter</taxon>
    </lineage>
</organism>
<dbReference type="GO" id="GO:0016747">
    <property type="term" value="F:acyltransferase activity, transferring groups other than amino-acyl groups"/>
    <property type="evidence" value="ECO:0007669"/>
    <property type="project" value="InterPro"/>
</dbReference>
<dbReference type="AlphaFoldDB" id="A0A6I4SMV2"/>
<evidence type="ECO:0000313" key="2">
    <source>
        <dbReference type="EMBL" id="MXO57073.1"/>
    </source>
</evidence>
<keyword evidence="3" id="KW-1185">Reference proteome</keyword>
<gene>
    <name evidence="2" type="ORF">GRI36_09265</name>
</gene>
<proteinExistence type="predicted"/>